<dbReference type="GO" id="GO:0046933">
    <property type="term" value="F:proton-transporting ATP synthase activity, rotational mechanism"/>
    <property type="evidence" value="ECO:0007669"/>
    <property type="project" value="UniProtKB-UniRule"/>
</dbReference>
<keyword evidence="4" id="KW-0066">ATP synthesis</keyword>
<organism evidence="6 7">
    <name type="scientific">Anaerotignum neopropionicum</name>
    <dbReference type="NCBI Taxonomy" id="36847"/>
    <lineage>
        <taxon>Bacteria</taxon>
        <taxon>Bacillati</taxon>
        <taxon>Bacillota</taxon>
        <taxon>Clostridia</taxon>
        <taxon>Lachnospirales</taxon>
        <taxon>Anaerotignaceae</taxon>
        <taxon>Anaerotignum</taxon>
    </lineage>
</organism>
<dbReference type="Proteomes" id="UP000070539">
    <property type="component" value="Unassembled WGS sequence"/>
</dbReference>
<keyword evidence="7" id="KW-1185">Reference proteome</keyword>
<dbReference type="PATRIC" id="fig|36847.3.peg.2725"/>
<keyword evidence="2 4" id="KW-0813">Transport</keyword>
<keyword evidence="5" id="KW-0175">Coiled coil</keyword>
<evidence type="ECO:0000256" key="3">
    <source>
        <dbReference type="ARBA" id="ARBA00023065"/>
    </source>
</evidence>
<dbReference type="Pfam" id="PF01813">
    <property type="entry name" value="ATP-synt_D"/>
    <property type="match status" value="1"/>
</dbReference>
<dbReference type="Gene3D" id="1.10.287.3240">
    <property type="match status" value="1"/>
</dbReference>
<dbReference type="GO" id="GO:0005524">
    <property type="term" value="F:ATP binding"/>
    <property type="evidence" value="ECO:0007669"/>
    <property type="project" value="UniProtKB-UniRule"/>
</dbReference>
<accession>A0A136WD44</accession>
<gene>
    <name evidence="6" type="primary">ntpD</name>
    <name evidence="4" type="synonym">atpD</name>
    <name evidence="6" type="ORF">CLNEO_23400</name>
</gene>
<dbReference type="PANTHER" id="PTHR11671">
    <property type="entry name" value="V-TYPE ATP SYNTHASE SUBUNIT D"/>
    <property type="match status" value="1"/>
</dbReference>
<feature type="coiled-coil region" evidence="5">
    <location>
        <begin position="146"/>
        <end position="173"/>
    </location>
</feature>
<dbReference type="RefSeq" id="WP_066089254.1">
    <property type="nucleotide sequence ID" value="NZ_LRVM01000008.1"/>
</dbReference>
<evidence type="ECO:0000256" key="2">
    <source>
        <dbReference type="ARBA" id="ARBA00022448"/>
    </source>
</evidence>
<comment type="caution">
    <text evidence="6">The sequence shown here is derived from an EMBL/GenBank/DDBJ whole genome shotgun (WGS) entry which is preliminary data.</text>
</comment>
<name>A0A136WD44_9FIRM</name>
<feature type="coiled-coil region" evidence="5">
    <location>
        <begin position="20"/>
        <end position="65"/>
    </location>
</feature>
<dbReference type="NCBIfam" id="TIGR00309">
    <property type="entry name" value="V_ATPase_subD"/>
    <property type="match status" value="1"/>
</dbReference>
<reference evidence="6 7" key="1">
    <citation type="submission" date="2016-01" db="EMBL/GenBank/DDBJ databases">
        <title>Genome sequence of Clostridium neopropionicum X4, DSM-3847.</title>
        <authorList>
            <person name="Poehlein A."/>
            <person name="Beck M.H."/>
            <person name="Bengelsdorf F.R."/>
            <person name="Daniel R."/>
            <person name="Duerre P."/>
        </authorList>
    </citation>
    <scope>NUCLEOTIDE SEQUENCE [LARGE SCALE GENOMIC DNA]</scope>
    <source>
        <strain evidence="6 7">DSM-3847</strain>
    </source>
</reference>
<dbReference type="STRING" id="36847.CLNEO_23400"/>
<sequence length="224" mass="25657">MARLNVNPTRMEMSRLKQLLKTATRGHKLLKDKLDELMKQFLNIVRENKRLREEAEAALENAYKDFIIARAVLSESVLGESLMIPQQSVAVKVTKKNIMSVNVPVFDFQTEESSGDIYPYGLAFSSGELDSAMLSFSNAMEPLLRLAESEKTAQLLAQEIERTRRRVNALENVMIPNYQETIKYITMKLEENERAGTTRLMKVKDMVLKKALEEKKKREAEIVS</sequence>
<keyword evidence="4" id="KW-0375">Hydrogen ion transport</keyword>
<dbReference type="GO" id="GO:0046961">
    <property type="term" value="F:proton-transporting ATPase activity, rotational mechanism"/>
    <property type="evidence" value="ECO:0007669"/>
    <property type="project" value="InterPro"/>
</dbReference>
<dbReference type="AlphaFoldDB" id="A0A136WD44"/>
<dbReference type="NCBIfam" id="NF001543">
    <property type="entry name" value="PRK00373.1-2"/>
    <property type="match status" value="1"/>
</dbReference>
<evidence type="ECO:0000313" key="7">
    <source>
        <dbReference type="Proteomes" id="UP000070539"/>
    </source>
</evidence>
<evidence type="ECO:0000256" key="4">
    <source>
        <dbReference type="HAMAP-Rule" id="MF_00271"/>
    </source>
</evidence>
<proteinExistence type="inferred from homology"/>
<evidence type="ECO:0000256" key="1">
    <source>
        <dbReference type="ARBA" id="ARBA00005850"/>
    </source>
</evidence>
<comment type="similarity">
    <text evidence="1 4">Belongs to the V-ATPase D subunit family.</text>
</comment>
<protein>
    <recommendedName>
        <fullName evidence="4">V-type ATP synthase subunit D</fullName>
    </recommendedName>
    <alternativeName>
        <fullName evidence="4">V-ATPase subunit D</fullName>
    </alternativeName>
</protein>
<dbReference type="EMBL" id="LRVM01000008">
    <property type="protein sequence ID" value="KXL52406.1"/>
    <property type="molecule type" value="Genomic_DNA"/>
</dbReference>
<keyword evidence="3 4" id="KW-0406">Ion transport</keyword>
<dbReference type="GO" id="GO:0042777">
    <property type="term" value="P:proton motive force-driven plasma membrane ATP synthesis"/>
    <property type="evidence" value="ECO:0007669"/>
    <property type="project" value="UniProtKB-UniRule"/>
</dbReference>
<dbReference type="OrthoDB" id="9781718at2"/>
<dbReference type="InterPro" id="IPR002699">
    <property type="entry name" value="V_ATPase_D"/>
</dbReference>
<evidence type="ECO:0000313" key="6">
    <source>
        <dbReference type="EMBL" id="KXL52406.1"/>
    </source>
</evidence>
<dbReference type="FunFam" id="1.10.287.3240:FF:000007">
    <property type="entry name" value="V-type ATP synthase subunit D"/>
    <property type="match status" value="1"/>
</dbReference>
<dbReference type="HAMAP" id="MF_00271">
    <property type="entry name" value="ATP_synth_D_arch"/>
    <property type="match status" value="1"/>
</dbReference>
<comment type="function">
    <text evidence="4">Produces ATP from ADP in the presence of a proton gradient across the membrane.</text>
</comment>
<evidence type="ECO:0000256" key="5">
    <source>
        <dbReference type="SAM" id="Coils"/>
    </source>
</evidence>